<evidence type="ECO:0000313" key="3">
    <source>
        <dbReference type="Proteomes" id="UP001151752"/>
    </source>
</evidence>
<evidence type="ECO:0000313" key="2">
    <source>
        <dbReference type="EMBL" id="KAJ6723079.1"/>
    </source>
</evidence>
<dbReference type="InterPro" id="IPR014710">
    <property type="entry name" value="RmlC-like_jellyroll"/>
</dbReference>
<reference evidence="2" key="2">
    <citation type="journal article" date="2023" name="Int. J. Mol. Sci.">
        <title>De Novo Assembly and Annotation of 11 Diverse Shrub Willow (Salix) Genomes Reveals Novel Gene Organization in Sex-Linked Regions.</title>
        <authorList>
            <person name="Hyden B."/>
            <person name="Feng K."/>
            <person name="Yates T.B."/>
            <person name="Jawdy S."/>
            <person name="Cereghino C."/>
            <person name="Smart L.B."/>
            <person name="Muchero W."/>
        </authorList>
    </citation>
    <scope>NUCLEOTIDE SEQUENCE</scope>
    <source>
        <tissue evidence="2">Shoot tip</tissue>
    </source>
</reference>
<gene>
    <name evidence="2" type="ORF">OIU74_007632</name>
</gene>
<accession>A0A9Q0U403</accession>
<dbReference type="AlphaFoldDB" id="A0A9Q0U403"/>
<evidence type="ECO:0000256" key="1">
    <source>
        <dbReference type="ARBA" id="ARBA00023303"/>
    </source>
</evidence>
<keyword evidence="1" id="KW-0406">Ion transport</keyword>
<comment type="caution">
    <text evidence="2">The sequence shown here is derived from an EMBL/GenBank/DDBJ whole genome shotgun (WGS) entry which is preliminary data.</text>
</comment>
<organism evidence="2 3">
    <name type="scientific">Salix koriyanagi</name>
    <dbReference type="NCBI Taxonomy" id="2511006"/>
    <lineage>
        <taxon>Eukaryota</taxon>
        <taxon>Viridiplantae</taxon>
        <taxon>Streptophyta</taxon>
        <taxon>Embryophyta</taxon>
        <taxon>Tracheophyta</taxon>
        <taxon>Spermatophyta</taxon>
        <taxon>Magnoliopsida</taxon>
        <taxon>eudicotyledons</taxon>
        <taxon>Gunneridae</taxon>
        <taxon>Pentapetalae</taxon>
        <taxon>rosids</taxon>
        <taxon>fabids</taxon>
        <taxon>Malpighiales</taxon>
        <taxon>Salicaceae</taxon>
        <taxon>Saliceae</taxon>
        <taxon>Salix</taxon>
    </lineage>
</organism>
<name>A0A9Q0U403_9ROSI</name>
<dbReference type="EMBL" id="JAPFFM010000013">
    <property type="protein sequence ID" value="KAJ6723079.1"/>
    <property type="molecule type" value="Genomic_DNA"/>
</dbReference>
<protein>
    <submittedName>
        <fullName evidence="2">CYCLIC NUCLEOTIDE-GATED ION CHANNEL 15-RELATED-RELATED</fullName>
    </submittedName>
</protein>
<dbReference type="GO" id="GO:0034220">
    <property type="term" value="P:monoatomic ion transmembrane transport"/>
    <property type="evidence" value="ECO:0007669"/>
    <property type="project" value="UniProtKB-KW"/>
</dbReference>
<keyword evidence="1" id="KW-0407">Ion channel</keyword>
<dbReference type="GO" id="GO:0016020">
    <property type="term" value="C:membrane"/>
    <property type="evidence" value="ECO:0007669"/>
    <property type="project" value="UniProtKB-SubCell"/>
</dbReference>
<sequence length="177" mass="20191">MVEELVFSMLSLSRLVTSVEKCYLHGPWIPQSSSNLPISTRTVQALSEVEAFSIEADDLKSVASQFRQLHHKDIQHTFRFFSVQWKTWAACFIQAAWRSHCRRKRAKSLRQAELQHALANEASASPSLGVAIYVSKFAANALRNLRQNGTHATRLPHRLSFLPQKPREPDFSAQQYN</sequence>
<dbReference type="PANTHER" id="PTHR45651">
    <property type="entry name" value="CYCLIC NUCLEOTIDE-GATED ION CHANNEL 15-RELATED-RELATED"/>
    <property type="match status" value="1"/>
</dbReference>
<proteinExistence type="predicted"/>
<dbReference type="CDD" id="cd23767">
    <property type="entry name" value="IQCD"/>
    <property type="match status" value="1"/>
</dbReference>
<dbReference type="Proteomes" id="UP001151752">
    <property type="component" value="Chromosome 14"/>
</dbReference>
<reference evidence="2" key="1">
    <citation type="submission" date="2022-11" db="EMBL/GenBank/DDBJ databases">
        <authorList>
            <person name="Hyden B.L."/>
            <person name="Feng K."/>
            <person name="Yates T."/>
            <person name="Jawdy S."/>
            <person name="Smart L.B."/>
            <person name="Muchero W."/>
        </authorList>
    </citation>
    <scope>NUCLEOTIDE SEQUENCE</scope>
    <source>
        <tissue evidence="2">Shoot tip</tissue>
    </source>
</reference>
<keyword evidence="1" id="KW-0813">Transport</keyword>
<dbReference type="PROSITE" id="PS50096">
    <property type="entry name" value="IQ"/>
    <property type="match status" value="1"/>
</dbReference>
<keyword evidence="3" id="KW-1185">Reference proteome</keyword>
<dbReference type="PANTHER" id="PTHR45651:SF94">
    <property type="entry name" value="CYCLIC NUCLEOTIDE-BINDING DOMAIN-CONTAINING PROTEIN"/>
    <property type="match status" value="1"/>
</dbReference>
<dbReference type="Gene3D" id="2.60.120.10">
    <property type="entry name" value="Jelly Rolls"/>
    <property type="match status" value="1"/>
</dbReference>